<keyword evidence="10 12" id="KW-0407">Ion channel</keyword>
<evidence type="ECO:0000256" key="13">
    <source>
        <dbReference type="SAM" id="MobiDB-lite"/>
    </source>
</evidence>
<evidence type="ECO:0000256" key="6">
    <source>
        <dbReference type="ARBA" id="ARBA00022958"/>
    </source>
</evidence>
<dbReference type="Pfam" id="PF17655">
    <property type="entry name" value="IRK_C"/>
    <property type="match status" value="1"/>
</dbReference>
<evidence type="ECO:0000256" key="3">
    <source>
        <dbReference type="ARBA" id="ARBA00022538"/>
    </source>
</evidence>
<evidence type="ECO:0000256" key="12">
    <source>
        <dbReference type="RuleBase" id="RU003822"/>
    </source>
</evidence>
<dbReference type="GO" id="GO:1990573">
    <property type="term" value="P:potassium ion import across plasma membrane"/>
    <property type="evidence" value="ECO:0007669"/>
    <property type="project" value="TreeGrafter"/>
</dbReference>
<protein>
    <recommendedName>
        <fullName evidence="14">Inward rectifier potassium channel C-terminal domain-containing protein</fullName>
    </recommendedName>
</protein>
<keyword evidence="7" id="KW-1133">Transmembrane helix</keyword>
<dbReference type="InterPro" id="IPR016449">
    <property type="entry name" value="K_chnl_inward-rec_Kir"/>
</dbReference>
<evidence type="ECO:0000256" key="1">
    <source>
        <dbReference type="ARBA" id="ARBA00004141"/>
    </source>
</evidence>
<keyword evidence="3 12" id="KW-0633">Potassium transport</keyword>
<feature type="compositionally biased region" description="Gly residues" evidence="13">
    <location>
        <begin position="242"/>
        <end position="253"/>
    </location>
</feature>
<feature type="compositionally biased region" description="Acidic residues" evidence="13">
    <location>
        <begin position="254"/>
        <end position="268"/>
    </location>
</feature>
<accession>A0A8C3KB62</accession>
<keyword evidence="2 12" id="KW-0813">Transport</keyword>
<dbReference type="InterPro" id="IPR041647">
    <property type="entry name" value="IRK_C"/>
</dbReference>
<proteinExistence type="inferred from homology"/>
<evidence type="ECO:0000256" key="10">
    <source>
        <dbReference type="ARBA" id="ARBA00023303"/>
    </source>
</evidence>
<feature type="domain" description="Inward rectifier potassium channel C-terminal" evidence="14">
    <location>
        <begin position="155"/>
        <end position="212"/>
    </location>
</feature>
<evidence type="ECO:0000256" key="8">
    <source>
        <dbReference type="ARBA" id="ARBA00023065"/>
    </source>
</evidence>
<comment type="similarity">
    <text evidence="12">Belongs to the inward rectifier-type potassium channel (TC 1.A.2.1) family.</text>
</comment>
<keyword evidence="6 12" id="KW-0630">Potassium</keyword>
<feature type="region of interest" description="Disordered" evidence="13">
    <location>
        <begin position="239"/>
        <end position="282"/>
    </location>
</feature>
<keyword evidence="8 12" id="KW-0406">Ion transport</keyword>
<reference evidence="15" key="1">
    <citation type="submission" date="2025-08" db="UniProtKB">
        <authorList>
            <consortium name="Ensembl"/>
        </authorList>
    </citation>
    <scope>IDENTIFICATION</scope>
</reference>
<dbReference type="SUPFAM" id="SSF81296">
    <property type="entry name" value="E set domains"/>
    <property type="match status" value="1"/>
</dbReference>
<dbReference type="GO" id="GO:0005242">
    <property type="term" value="F:inward rectifier potassium channel activity"/>
    <property type="evidence" value="ECO:0007669"/>
    <property type="project" value="InterPro"/>
</dbReference>
<dbReference type="PRINTS" id="PR01320">
    <property type="entry name" value="KIRCHANNEL"/>
</dbReference>
<evidence type="ECO:0000256" key="7">
    <source>
        <dbReference type="ARBA" id="ARBA00022989"/>
    </source>
</evidence>
<reference evidence="15" key="2">
    <citation type="submission" date="2025-09" db="UniProtKB">
        <authorList>
            <consortium name="Ensembl"/>
        </authorList>
    </citation>
    <scope>IDENTIFICATION</scope>
</reference>
<dbReference type="GO" id="GO:0005886">
    <property type="term" value="C:plasma membrane"/>
    <property type="evidence" value="ECO:0007669"/>
    <property type="project" value="TreeGrafter"/>
</dbReference>
<dbReference type="Ensembl" id="ENSCPGT00000022352.1">
    <property type="protein sequence ID" value="ENSCPGP00000020401.1"/>
    <property type="gene ID" value="ENSCPGG00000014280.1"/>
</dbReference>
<evidence type="ECO:0000256" key="9">
    <source>
        <dbReference type="ARBA" id="ARBA00023136"/>
    </source>
</evidence>
<evidence type="ECO:0000259" key="14">
    <source>
        <dbReference type="Pfam" id="PF17655"/>
    </source>
</evidence>
<evidence type="ECO:0000313" key="16">
    <source>
        <dbReference type="Proteomes" id="UP000694419"/>
    </source>
</evidence>
<keyword evidence="9" id="KW-0472">Membrane</keyword>
<organism evidence="15 16">
    <name type="scientific">Calidris pygmaea</name>
    <name type="common">Spoon-billed sandpiper</name>
    <dbReference type="NCBI Taxonomy" id="425635"/>
    <lineage>
        <taxon>Eukaryota</taxon>
        <taxon>Metazoa</taxon>
        <taxon>Chordata</taxon>
        <taxon>Craniata</taxon>
        <taxon>Vertebrata</taxon>
        <taxon>Euteleostomi</taxon>
        <taxon>Archelosauria</taxon>
        <taxon>Archosauria</taxon>
        <taxon>Dinosauria</taxon>
        <taxon>Saurischia</taxon>
        <taxon>Theropoda</taxon>
        <taxon>Coelurosauria</taxon>
        <taxon>Aves</taxon>
        <taxon>Neognathae</taxon>
        <taxon>Neoaves</taxon>
        <taxon>Charadriiformes</taxon>
        <taxon>Scolopacidae</taxon>
        <taxon>Calidris</taxon>
    </lineage>
</organism>
<comment type="subcellular location">
    <subcellularLocation>
        <location evidence="1 12">Membrane</location>
        <topology evidence="1 12">Multi-pass membrane protein</topology>
    </subcellularLocation>
</comment>
<evidence type="ECO:0000256" key="2">
    <source>
        <dbReference type="ARBA" id="ARBA00022448"/>
    </source>
</evidence>
<name>A0A8C3KB62_9CHAR</name>
<dbReference type="PANTHER" id="PTHR11767:SF17">
    <property type="entry name" value="G PROTEIN-ACTIVATED INWARD RECTIFIER POTASSIUM CHANNEL 3"/>
    <property type="match status" value="1"/>
</dbReference>
<feature type="compositionally biased region" description="Polar residues" evidence="13">
    <location>
        <begin position="269"/>
        <end position="282"/>
    </location>
</feature>
<dbReference type="PANTHER" id="PTHR11767">
    <property type="entry name" value="INWARD RECTIFIER POTASSIUM CHANNEL"/>
    <property type="match status" value="1"/>
</dbReference>
<evidence type="ECO:0000256" key="11">
    <source>
        <dbReference type="ARBA" id="ARBA00034430"/>
    </source>
</evidence>
<keyword evidence="16" id="KW-1185">Reference proteome</keyword>
<dbReference type="InterPro" id="IPR014756">
    <property type="entry name" value="Ig_E-set"/>
</dbReference>
<dbReference type="Gene3D" id="2.60.40.1400">
    <property type="entry name" value="G protein-activated inward rectifier potassium channel 1"/>
    <property type="match status" value="1"/>
</dbReference>
<dbReference type="GO" id="GO:0034702">
    <property type="term" value="C:monoatomic ion channel complex"/>
    <property type="evidence" value="ECO:0007669"/>
    <property type="project" value="UniProtKB-KW"/>
</dbReference>
<comment type="catalytic activity">
    <reaction evidence="11">
        <text>K(+)(in) = K(+)(out)</text>
        <dbReference type="Rhea" id="RHEA:29463"/>
        <dbReference type="ChEBI" id="CHEBI:29103"/>
    </reaction>
</comment>
<dbReference type="AlphaFoldDB" id="A0A8C3KB62"/>
<keyword evidence="4 12" id="KW-0812">Transmembrane</keyword>
<dbReference type="InterPro" id="IPR013518">
    <property type="entry name" value="K_chnl_inward-rec_Kir_cyto"/>
</dbReference>
<keyword evidence="5 12" id="KW-0851">Voltage-gated channel</keyword>
<evidence type="ECO:0000256" key="4">
    <source>
        <dbReference type="ARBA" id="ARBA00022692"/>
    </source>
</evidence>
<sequence length="282" mass="29785">MGTLGLHGDISVGISPWGHLHGDTLSPWGHLHGDTSSPWGHLCGDTSPPWEYLHGDISMRTPRLHGDTSYPREYLHGGTPHLHGDISVGTPPRGHLISVGPPHLHGNISPAWGHHPSMFLPSPGWRVTPNPPFPQCWAVTGTPHPLACVCPPPGAGMTCQARSSYLADEVLWGHRFTPLLSLEEGFYEVDYGGFHHTVPVPTPACSARQLAAAAARRDAHLYWSIPSRLDQPLEEAEVAAAVGGGGEGGGGDGGDGDDDDNTDGDPDTPQESNGTLASPEGQ</sequence>
<evidence type="ECO:0000313" key="15">
    <source>
        <dbReference type="Ensembl" id="ENSCPGP00000020401.1"/>
    </source>
</evidence>
<dbReference type="Proteomes" id="UP000694419">
    <property type="component" value="Unplaced"/>
</dbReference>
<dbReference type="GO" id="GO:0034765">
    <property type="term" value="P:regulation of monoatomic ion transmembrane transport"/>
    <property type="evidence" value="ECO:0007669"/>
    <property type="project" value="TreeGrafter"/>
</dbReference>
<evidence type="ECO:0000256" key="5">
    <source>
        <dbReference type="ARBA" id="ARBA00022882"/>
    </source>
</evidence>